<name>A0ABD2ZMT7_9GENT</name>
<dbReference type="EMBL" id="JBJUIK010000008">
    <property type="protein sequence ID" value="KAL3520181.1"/>
    <property type="molecule type" value="Genomic_DNA"/>
</dbReference>
<dbReference type="Proteomes" id="UP001630127">
    <property type="component" value="Unassembled WGS sequence"/>
</dbReference>
<evidence type="ECO:0000313" key="2">
    <source>
        <dbReference type="Proteomes" id="UP001630127"/>
    </source>
</evidence>
<proteinExistence type="predicted"/>
<sequence length="180" mass="19786">MNCLSISSWSCSFNSFNSAGAILYGALEIGSASGTNFISNLISRSGGNPGNSSGNTSGNHSGDSSQRVTHVVVNLCIIYSSNSYETMSFQFTPIPPLVLRTILEVSFTDMPNHCLKEEFQPNGITLLSFNYSSIRESAHIPFLLDFYVVKKILANNPKVVTSLYFLFRQLRAPSILHNIY</sequence>
<comment type="caution">
    <text evidence="1">The sequence shown here is derived from an EMBL/GenBank/DDBJ whole genome shotgun (WGS) entry which is preliminary data.</text>
</comment>
<evidence type="ECO:0000313" key="1">
    <source>
        <dbReference type="EMBL" id="KAL3520181.1"/>
    </source>
</evidence>
<accession>A0ABD2ZMT7</accession>
<organism evidence="1 2">
    <name type="scientific">Cinchona calisaya</name>
    <dbReference type="NCBI Taxonomy" id="153742"/>
    <lineage>
        <taxon>Eukaryota</taxon>
        <taxon>Viridiplantae</taxon>
        <taxon>Streptophyta</taxon>
        <taxon>Embryophyta</taxon>
        <taxon>Tracheophyta</taxon>
        <taxon>Spermatophyta</taxon>
        <taxon>Magnoliopsida</taxon>
        <taxon>eudicotyledons</taxon>
        <taxon>Gunneridae</taxon>
        <taxon>Pentapetalae</taxon>
        <taxon>asterids</taxon>
        <taxon>lamiids</taxon>
        <taxon>Gentianales</taxon>
        <taxon>Rubiaceae</taxon>
        <taxon>Cinchonoideae</taxon>
        <taxon>Cinchoneae</taxon>
        <taxon>Cinchona</taxon>
    </lineage>
</organism>
<reference evidence="1 2" key="1">
    <citation type="submission" date="2024-11" db="EMBL/GenBank/DDBJ databases">
        <title>A near-complete genome assembly of Cinchona calisaya.</title>
        <authorList>
            <person name="Lian D.C."/>
            <person name="Zhao X.W."/>
            <person name="Wei L."/>
        </authorList>
    </citation>
    <scope>NUCLEOTIDE SEQUENCE [LARGE SCALE GENOMIC DNA]</scope>
    <source>
        <tissue evidence="1">Nenye</tissue>
    </source>
</reference>
<dbReference type="AlphaFoldDB" id="A0ABD2ZMT7"/>
<keyword evidence="2" id="KW-1185">Reference proteome</keyword>
<protein>
    <submittedName>
        <fullName evidence="1">Uncharacterized protein</fullName>
    </submittedName>
</protein>
<gene>
    <name evidence="1" type="ORF">ACH5RR_018330</name>
</gene>